<sequence>MNENEDAEMAAMTTIWAETLGTTPAPDENFFDLGGHSLTAAKIMHRTEVRTGVRLPATVLYDHPTVRAFVRELARRTTVS</sequence>
<dbReference type="SMART" id="SM01294">
    <property type="entry name" value="PKS_PP_betabranch"/>
    <property type="match status" value="1"/>
</dbReference>
<dbReference type="InterPro" id="IPR020806">
    <property type="entry name" value="PKS_PP-bd"/>
</dbReference>
<evidence type="ECO:0000259" key="3">
    <source>
        <dbReference type="PROSITE" id="PS50075"/>
    </source>
</evidence>
<feature type="domain" description="Carrier" evidence="3">
    <location>
        <begin position="3"/>
        <end position="77"/>
    </location>
</feature>
<reference evidence="4 5" key="1">
    <citation type="submission" date="2018-09" db="EMBL/GenBank/DDBJ databases">
        <title>YIM PH21274 draft genome.</title>
        <authorList>
            <person name="Miao C."/>
        </authorList>
    </citation>
    <scope>NUCLEOTIDE SEQUENCE [LARGE SCALE GENOMIC DNA]</scope>
    <source>
        <strain evidence="4 5">YIM PH 21724</strain>
    </source>
</reference>
<dbReference type="InterPro" id="IPR009081">
    <property type="entry name" value="PP-bd_ACP"/>
</dbReference>
<dbReference type="AlphaFoldDB" id="A0A3A4KBB0"/>
<evidence type="ECO:0000256" key="2">
    <source>
        <dbReference type="ARBA" id="ARBA00022553"/>
    </source>
</evidence>
<evidence type="ECO:0000313" key="5">
    <source>
        <dbReference type="Proteomes" id="UP000266677"/>
    </source>
</evidence>
<dbReference type="EMBL" id="QZFU01000036">
    <property type="protein sequence ID" value="RJO70730.1"/>
    <property type="molecule type" value="Genomic_DNA"/>
</dbReference>
<proteinExistence type="predicted"/>
<accession>A0A3A4KBB0</accession>
<dbReference type="Pfam" id="PF00550">
    <property type="entry name" value="PP-binding"/>
    <property type="match status" value="1"/>
</dbReference>
<dbReference type="SUPFAM" id="SSF47336">
    <property type="entry name" value="ACP-like"/>
    <property type="match status" value="1"/>
</dbReference>
<evidence type="ECO:0000256" key="1">
    <source>
        <dbReference type="ARBA" id="ARBA00022450"/>
    </source>
</evidence>
<name>A0A3A4KBB0_9NOCA</name>
<dbReference type="SMART" id="SM00823">
    <property type="entry name" value="PKS_PP"/>
    <property type="match status" value="1"/>
</dbReference>
<dbReference type="OrthoDB" id="2085352at2"/>
<gene>
    <name evidence="4" type="ORF">D5S18_26365</name>
</gene>
<dbReference type="GO" id="GO:0031177">
    <property type="term" value="F:phosphopantetheine binding"/>
    <property type="evidence" value="ECO:0007669"/>
    <property type="project" value="InterPro"/>
</dbReference>
<organism evidence="4 5">
    <name type="scientific">Nocardia panacis</name>
    <dbReference type="NCBI Taxonomy" id="2340916"/>
    <lineage>
        <taxon>Bacteria</taxon>
        <taxon>Bacillati</taxon>
        <taxon>Actinomycetota</taxon>
        <taxon>Actinomycetes</taxon>
        <taxon>Mycobacteriales</taxon>
        <taxon>Nocardiaceae</taxon>
        <taxon>Nocardia</taxon>
    </lineage>
</organism>
<keyword evidence="2" id="KW-0597">Phosphoprotein</keyword>
<dbReference type="Proteomes" id="UP000266677">
    <property type="component" value="Unassembled WGS sequence"/>
</dbReference>
<comment type="caution">
    <text evidence="4">The sequence shown here is derived from an EMBL/GenBank/DDBJ whole genome shotgun (WGS) entry which is preliminary data.</text>
</comment>
<dbReference type="RefSeq" id="WP_120043787.1">
    <property type="nucleotide sequence ID" value="NZ_QZFU01000036.1"/>
</dbReference>
<dbReference type="PROSITE" id="PS50075">
    <property type="entry name" value="CARRIER"/>
    <property type="match status" value="1"/>
</dbReference>
<keyword evidence="5" id="KW-1185">Reference proteome</keyword>
<protein>
    <submittedName>
        <fullName evidence="4">Acyl carrier protein</fullName>
    </submittedName>
</protein>
<evidence type="ECO:0000313" key="4">
    <source>
        <dbReference type="EMBL" id="RJO70730.1"/>
    </source>
</evidence>
<keyword evidence="1" id="KW-0596">Phosphopantetheine</keyword>
<dbReference type="Gene3D" id="1.10.1200.10">
    <property type="entry name" value="ACP-like"/>
    <property type="match status" value="1"/>
</dbReference>
<dbReference type="InterPro" id="IPR036736">
    <property type="entry name" value="ACP-like_sf"/>
</dbReference>